<dbReference type="SUPFAM" id="SSF46955">
    <property type="entry name" value="Putative DNA-binding domain"/>
    <property type="match status" value="2"/>
</dbReference>
<dbReference type="AlphaFoldDB" id="A0A5P3ASW1"/>
<name>A0A5P3ASW1_PHOVU</name>
<gene>
    <name evidence="2" type="ORF">VIC01_01769</name>
</gene>
<evidence type="ECO:0000313" key="2">
    <source>
        <dbReference type="EMBL" id="QEW36240.1"/>
    </source>
</evidence>
<protein>
    <recommendedName>
        <fullName evidence="1">Helix-turn-helix domain-containing protein</fullName>
    </recommendedName>
</protein>
<dbReference type="GO" id="GO:0003677">
    <property type="term" value="F:DNA binding"/>
    <property type="evidence" value="ECO:0007669"/>
    <property type="project" value="InterPro"/>
</dbReference>
<dbReference type="Proteomes" id="UP000326091">
    <property type="component" value="Chromosome"/>
</dbReference>
<dbReference type="InterPro" id="IPR041657">
    <property type="entry name" value="HTH_17"/>
</dbReference>
<evidence type="ECO:0000313" key="3">
    <source>
        <dbReference type="Proteomes" id="UP000326091"/>
    </source>
</evidence>
<sequence length="370" mass="43313">MALFTGAFFVAQVSLITVAKPFYAIFCTSCVPHHENLRIIVGKVVENFYAILRDFTELYKNIGEIRRNNMSSNIEIRRICAWCKQEFIAHKTTTTCCSHRCANLLYKQKKREASIKANNQVVEKVIKEKPIAKIRDKPILTITEAATYIGVTRPTLYGYLKRGELKASRLGYKFLLKKEDIDNLFNKPIDFKIPVRDKPSINDFYTTAEVKEKYGVKDSWIFHIAKEHNIPRTFHRGKTYWSKKHIDDYFAKKAPDPEIKEWYSTQDMQKKFGMTLTAIYSFVSKNAIPKKKVGIMVYYSKKHVDIAKGLIAPEEPKYYTIAEAMERFNLTRDQLYHYVKYHNIPRIKVGKYTKILRAELDKFFEPPKIE</sequence>
<organism evidence="2 3">
    <name type="scientific">Phocaeicola vulgatus</name>
    <name type="common">Bacteroides vulgatus</name>
    <dbReference type="NCBI Taxonomy" id="821"/>
    <lineage>
        <taxon>Bacteria</taxon>
        <taxon>Pseudomonadati</taxon>
        <taxon>Bacteroidota</taxon>
        <taxon>Bacteroidia</taxon>
        <taxon>Bacteroidales</taxon>
        <taxon>Bacteroidaceae</taxon>
        <taxon>Phocaeicola</taxon>
    </lineage>
</organism>
<proteinExistence type="predicted"/>
<reference evidence="2 3" key="1">
    <citation type="submission" date="2019-09" db="EMBL/GenBank/DDBJ databases">
        <title>Commensal-derived Metabolites Govern Vibrio cholerae Pathogenesis in Host.</title>
        <authorList>
            <person name="Yoon S.S."/>
            <person name="Yoon M.Y."/>
        </authorList>
    </citation>
    <scope>NUCLEOTIDE SEQUENCE [LARGE SCALE GENOMIC DNA]</scope>
    <source>
        <strain evidence="2 3">VIC01</strain>
    </source>
</reference>
<evidence type="ECO:0000259" key="1">
    <source>
        <dbReference type="Pfam" id="PF12728"/>
    </source>
</evidence>
<dbReference type="EMBL" id="CP043529">
    <property type="protein sequence ID" value="QEW36240.1"/>
    <property type="molecule type" value="Genomic_DNA"/>
</dbReference>
<dbReference type="InterPro" id="IPR009061">
    <property type="entry name" value="DNA-bd_dom_put_sf"/>
</dbReference>
<feature type="domain" description="Helix-turn-helix" evidence="1">
    <location>
        <begin position="318"/>
        <end position="365"/>
    </location>
</feature>
<accession>A0A5P3ASW1</accession>
<dbReference type="InterPro" id="IPR010093">
    <property type="entry name" value="SinI_DNA-bd"/>
</dbReference>
<dbReference type="Pfam" id="PF12728">
    <property type="entry name" value="HTH_17"/>
    <property type="match status" value="2"/>
</dbReference>
<dbReference type="NCBIfam" id="TIGR01764">
    <property type="entry name" value="excise"/>
    <property type="match status" value="1"/>
</dbReference>
<feature type="domain" description="Helix-turn-helix" evidence="1">
    <location>
        <begin position="140"/>
        <end position="185"/>
    </location>
</feature>